<dbReference type="FunFam" id="1.20.1250.20:FF:000318">
    <property type="entry name" value="MFS multidrug transporter, putative"/>
    <property type="match status" value="1"/>
</dbReference>
<name>A0A093UWJ7_TALMA</name>
<proteinExistence type="predicted"/>
<dbReference type="SUPFAM" id="SSF103473">
    <property type="entry name" value="MFS general substrate transporter"/>
    <property type="match status" value="1"/>
</dbReference>
<evidence type="ECO:0000256" key="2">
    <source>
        <dbReference type="ARBA" id="ARBA00022692"/>
    </source>
</evidence>
<evidence type="ECO:0000256" key="5">
    <source>
        <dbReference type="SAM" id="Phobius"/>
    </source>
</evidence>
<reference key="1">
    <citation type="journal article" date="2014" name="PLoS Genet.">
        <title>Signature Gene Expression Reveals Novel Clues to the Molecular Mechanisms of Dimorphic Transition in Penicillium marneffei.</title>
        <authorList>
            <person name="Yang E."/>
            <person name="Wang G."/>
            <person name="Cai J."/>
            <person name="Woo P.C."/>
            <person name="Lau S.K."/>
            <person name="Yuen K.-Y."/>
            <person name="Chow W.-N."/>
            <person name="Lin X."/>
        </authorList>
    </citation>
    <scope>NUCLEOTIDE SEQUENCE [LARGE SCALE GENOMIC DNA]</scope>
    <source>
        <strain>PM1</strain>
    </source>
</reference>
<organism evidence="7">
    <name type="scientific">Talaromyces marneffei PM1</name>
    <dbReference type="NCBI Taxonomy" id="1077442"/>
    <lineage>
        <taxon>Eukaryota</taxon>
        <taxon>Fungi</taxon>
        <taxon>Dikarya</taxon>
        <taxon>Ascomycota</taxon>
        <taxon>Pezizomycotina</taxon>
        <taxon>Eurotiomycetes</taxon>
        <taxon>Eurotiomycetidae</taxon>
        <taxon>Eurotiales</taxon>
        <taxon>Trichocomaceae</taxon>
        <taxon>Talaromyces</taxon>
        <taxon>Talaromyces sect. Talaromyces</taxon>
    </lineage>
</organism>
<feature type="transmembrane region" description="Helical" evidence="5">
    <location>
        <begin position="329"/>
        <end position="350"/>
    </location>
</feature>
<dbReference type="EMBL" id="JPOX01000049">
    <property type="protein sequence ID" value="KFX42089.1"/>
    <property type="molecule type" value="Genomic_DNA"/>
</dbReference>
<accession>A0A093UWJ7</accession>
<dbReference type="InterPro" id="IPR036259">
    <property type="entry name" value="MFS_trans_sf"/>
</dbReference>
<evidence type="ECO:0000256" key="4">
    <source>
        <dbReference type="ARBA" id="ARBA00023136"/>
    </source>
</evidence>
<evidence type="ECO:0000256" key="3">
    <source>
        <dbReference type="ARBA" id="ARBA00022989"/>
    </source>
</evidence>
<keyword evidence="2 5" id="KW-0812">Transmembrane</keyword>
<feature type="transmembrane region" description="Helical" evidence="5">
    <location>
        <begin position="295"/>
        <end position="317"/>
    </location>
</feature>
<evidence type="ECO:0000256" key="1">
    <source>
        <dbReference type="ARBA" id="ARBA00004141"/>
    </source>
</evidence>
<dbReference type="InterPro" id="IPR011701">
    <property type="entry name" value="MFS"/>
</dbReference>
<dbReference type="AlphaFoldDB" id="A0A093UWJ7"/>
<keyword evidence="3 5" id="KW-1133">Transmembrane helix</keyword>
<gene>
    <name evidence="7" type="ORF">GQ26_0490310</name>
</gene>
<feature type="transmembrane region" description="Helical" evidence="5">
    <location>
        <begin position="103"/>
        <end position="122"/>
    </location>
</feature>
<dbReference type="PANTHER" id="PTHR23502:SF2">
    <property type="entry name" value="TRANSPORTER, PUTATIVE (AFU_ORTHOLOGUE AFUA_2G08910)-RELATED"/>
    <property type="match status" value="1"/>
</dbReference>
<evidence type="ECO:0000313" key="7">
    <source>
        <dbReference type="EMBL" id="KFX42089.1"/>
    </source>
</evidence>
<protein>
    <submittedName>
        <fullName evidence="7">Putative transporter</fullName>
    </submittedName>
</protein>
<feature type="transmembrane region" description="Helical" evidence="5">
    <location>
        <begin position="435"/>
        <end position="457"/>
    </location>
</feature>
<feature type="transmembrane region" description="Helical" evidence="5">
    <location>
        <begin position="192"/>
        <end position="216"/>
    </location>
</feature>
<dbReference type="eggNOG" id="KOG0255">
    <property type="taxonomic scope" value="Eukaryota"/>
</dbReference>
<feature type="transmembrane region" description="Helical" evidence="5">
    <location>
        <begin position="403"/>
        <end position="428"/>
    </location>
</feature>
<dbReference type="InterPro" id="IPR020846">
    <property type="entry name" value="MFS_dom"/>
</dbReference>
<dbReference type="HOGENOM" id="CLU_008455_13_7_1"/>
<feature type="transmembrane region" description="Helical" evidence="5">
    <location>
        <begin position="134"/>
        <end position="153"/>
    </location>
</feature>
<keyword evidence="4 5" id="KW-0472">Membrane</keyword>
<feature type="domain" description="Major facilitator superfamily (MFS) profile" evidence="6">
    <location>
        <begin position="68"/>
        <end position="493"/>
    </location>
</feature>
<feature type="transmembrane region" description="Helical" evidence="5">
    <location>
        <begin position="66"/>
        <end position="91"/>
    </location>
</feature>
<dbReference type="PROSITE" id="PS50850">
    <property type="entry name" value="MFS"/>
    <property type="match status" value="1"/>
</dbReference>
<comment type="subcellular location">
    <subcellularLocation>
        <location evidence="1">Membrane</location>
        <topology evidence="1">Multi-pass membrane protein</topology>
    </subcellularLocation>
</comment>
<feature type="transmembrane region" description="Helical" evidence="5">
    <location>
        <begin position="371"/>
        <end position="391"/>
    </location>
</feature>
<feature type="transmembrane region" description="Helical" evidence="5">
    <location>
        <begin position="469"/>
        <end position="490"/>
    </location>
</feature>
<comment type="caution">
    <text evidence="7">The sequence shown here is derived from an EMBL/GenBank/DDBJ whole genome shotgun (WGS) entry which is preliminary data.</text>
</comment>
<dbReference type="PANTHER" id="PTHR23502">
    <property type="entry name" value="MAJOR FACILITATOR SUPERFAMILY"/>
    <property type="match status" value="1"/>
</dbReference>
<reference evidence="7" key="2">
    <citation type="journal article" date="2014" name="PLoS Genet.">
        <title>Signature gene expression reveals novel clues to the molecular mechanisms of dimorphic transition in Penicillium marneffei.</title>
        <authorList>
            <person name="Yang E."/>
            <person name="Wang G."/>
            <person name="Cai J."/>
            <person name="Woo P.C."/>
            <person name="Lau S.K."/>
            <person name="Yuen K.-Y."/>
            <person name="Chow W.-N."/>
            <person name="Lin X."/>
        </authorList>
    </citation>
    <scope>NUCLEOTIDE SEQUENCE</scope>
    <source>
        <strain evidence="7">PM1</strain>
    </source>
</reference>
<sequence>MDSKVDDIATQGVIYDKEPSPIPENMAELAPRHREYLLERHGTLELDPVPAMDDADPYNWPSWKKVINLVLVAFHAMFGTFTAAAIIPAYFDISLDLGVSINTTSYLTSLQIAILGGAPLFWKPLSNRFGRRPIFLISLIGSLVCNIGCAKSPDYASMAACRALVAFFISPAGALGSAVVMECFFKRDRAKYMGVWTLLVTLGVPVSPFIFGFVAQRVSYRWIYWILAIINGVQFFLCLFFQPETRYIGGWDGPVSSGFRQKYWSFRRIDPTPFTLYEFVKPLTMVTRPTVMIPAAAYAMVFLFVSVMCTVEIPQLLQLKFGLDAQSLGLQFLSLIIGSVLGEQLGGPLSDSWMRWKARRQGGQHAAAEHRLWLSYIGFLLAIAGIVVFLVQTQNSPAGHWNVTPIIGVAIAAFGNQVVTTVLITYAVDTNHTEAASVGVFITFVRQIWGFIGPFWFPDMFEKVGVAKSAGVAAALLVGVSLIPTMLLQWRGQAWRRTEKVVVGRNLAAVE</sequence>
<feature type="transmembrane region" description="Helical" evidence="5">
    <location>
        <begin position="165"/>
        <end position="185"/>
    </location>
</feature>
<feature type="transmembrane region" description="Helical" evidence="5">
    <location>
        <begin position="222"/>
        <end position="241"/>
    </location>
</feature>
<dbReference type="Pfam" id="PF07690">
    <property type="entry name" value="MFS_1"/>
    <property type="match status" value="1"/>
</dbReference>
<dbReference type="Gene3D" id="1.20.1250.20">
    <property type="entry name" value="MFS general substrate transporter like domains"/>
    <property type="match status" value="1"/>
</dbReference>
<evidence type="ECO:0000259" key="6">
    <source>
        <dbReference type="PROSITE" id="PS50850"/>
    </source>
</evidence>
<dbReference type="GO" id="GO:0005886">
    <property type="term" value="C:plasma membrane"/>
    <property type="evidence" value="ECO:0007669"/>
    <property type="project" value="TreeGrafter"/>
</dbReference>
<dbReference type="GO" id="GO:0022857">
    <property type="term" value="F:transmembrane transporter activity"/>
    <property type="evidence" value="ECO:0007669"/>
    <property type="project" value="InterPro"/>
</dbReference>